<evidence type="ECO:0000256" key="3">
    <source>
        <dbReference type="ARBA" id="ARBA00012068"/>
    </source>
</evidence>
<dbReference type="InterPro" id="IPR046826">
    <property type="entry name" value="PDH_N"/>
</dbReference>
<evidence type="ECO:0000256" key="5">
    <source>
        <dbReference type="ARBA" id="ARBA00022498"/>
    </source>
</evidence>
<evidence type="ECO:0000259" key="9">
    <source>
        <dbReference type="PROSITE" id="PS51176"/>
    </source>
</evidence>
<dbReference type="Pfam" id="PF02153">
    <property type="entry name" value="PDH_N"/>
    <property type="match status" value="1"/>
</dbReference>
<keyword evidence="12" id="KW-1185">Reference proteome</keyword>
<dbReference type="PANTHER" id="PTHR21363:SF0">
    <property type="entry name" value="PREPHENATE DEHYDROGENASE [NADP(+)]"/>
    <property type="match status" value="1"/>
</dbReference>
<evidence type="ECO:0000256" key="1">
    <source>
        <dbReference type="ARBA" id="ARBA00005067"/>
    </source>
</evidence>
<gene>
    <name evidence="11" type="ORF">GCM10009741_15080</name>
</gene>
<dbReference type="InterPro" id="IPR002912">
    <property type="entry name" value="ACT_dom"/>
</dbReference>
<keyword evidence="6" id="KW-0560">Oxidoreductase</keyword>
<dbReference type="NCBIfam" id="NF005112">
    <property type="entry name" value="PRK06545.2-4"/>
    <property type="match status" value="1"/>
</dbReference>
<evidence type="ECO:0000256" key="7">
    <source>
        <dbReference type="ARBA" id="ARBA00023027"/>
    </source>
</evidence>
<reference evidence="11 12" key="1">
    <citation type="journal article" date="2019" name="Int. J. Syst. Evol. Microbiol.">
        <title>The Global Catalogue of Microorganisms (GCM) 10K type strain sequencing project: providing services to taxonomists for standard genome sequencing and annotation.</title>
        <authorList>
            <consortium name="The Broad Institute Genomics Platform"/>
            <consortium name="The Broad Institute Genome Sequencing Center for Infectious Disease"/>
            <person name="Wu L."/>
            <person name="Ma J."/>
        </authorList>
    </citation>
    <scope>NUCLEOTIDE SEQUENCE [LARGE SCALE GENOMIC DNA]</scope>
    <source>
        <strain evidence="11 12">JCM 14303</strain>
    </source>
</reference>
<dbReference type="PANTHER" id="PTHR21363">
    <property type="entry name" value="PREPHENATE DEHYDROGENASE"/>
    <property type="match status" value="1"/>
</dbReference>
<accession>A0ABN2AF40</accession>
<feature type="domain" description="Prephenate/arogenate dehydrogenase" evidence="9">
    <location>
        <begin position="8"/>
        <end position="289"/>
    </location>
</feature>
<sequence>MSDTALRGPVRIVGTGLIGTSIGLALARLGVVVELVDGDPDNALMAERIGAGSRLVQLEPQLVVVAVPPDHVGTVIAEQLEQTDAVVTDAASVKGKPLADAKALTEAAGRASDLSRYVGSHPMAGSERNGPLAGRADLFEGATWAITPHETSDPAAVELVRRLAEACGARTVELSVPDHDLAVARVSHLPQLMSSLAAGTLVDAPTEHLELSGQGVRDVTRIAASDPGMWTQIVAANSPALSGLLEQIRDELDRLLIALSKEQPGSQSSDDEVTAVLRRGVSGAVRVPGKHGSPHIELVPVLVTIPDRPGQLARLFADAAASGANVEDLRIDHSPGRPVGEVELAVKPASVEQLVDVLTERGWSVHR</sequence>
<evidence type="ECO:0000259" key="10">
    <source>
        <dbReference type="PROSITE" id="PS51671"/>
    </source>
</evidence>
<dbReference type="NCBIfam" id="NF005111">
    <property type="entry name" value="PRK06545.2-3"/>
    <property type="match status" value="1"/>
</dbReference>
<dbReference type="Pfam" id="PF20463">
    <property type="entry name" value="PDH_C"/>
    <property type="match status" value="1"/>
</dbReference>
<evidence type="ECO:0000256" key="4">
    <source>
        <dbReference type="ARBA" id="ARBA00016891"/>
    </source>
</evidence>
<dbReference type="InterPro" id="IPR008927">
    <property type="entry name" value="6-PGluconate_DH-like_C_sf"/>
</dbReference>
<dbReference type="Gene3D" id="3.40.50.720">
    <property type="entry name" value="NAD(P)-binding Rossmann-like Domain"/>
    <property type="match status" value="1"/>
</dbReference>
<keyword evidence="7" id="KW-0520">NAD</keyword>
<protein>
    <recommendedName>
        <fullName evidence="4">Prephenate dehydrogenase</fullName>
        <ecNumber evidence="3">1.3.1.12</ecNumber>
    </recommendedName>
</protein>
<comment type="pathway">
    <text evidence="1">Amino-acid biosynthesis; L-tyrosine biosynthesis; (4-hydroxyphenyl)pyruvate from prephenate (NAD(+) route): step 1/1.</text>
</comment>
<evidence type="ECO:0000313" key="12">
    <source>
        <dbReference type="Proteomes" id="UP001500363"/>
    </source>
</evidence>
<evidence type="ECO:0000256" key="2">
    <source>
        <dbReference type="ARBA" id="ARBA00007964"/>
    </source>
</evidence>
<feature type="domain" description="ACT" evidence="10">
    <location>
        <begin position="300"/>
        <end position="367"/>
    </location>
</feature>
<evidence type="ECO:0000256" key="8">
    <source>
        <dbReference type="ARBA" id="ARBA00049260"/>
    </source>
</evidence>
<dbReference type="PROSITE" id="PS51671">
    <property type="entry name" value="ACT"/>
    <property type="match status" value="1"/>
</dbReference>
<dbReference type="InterPro" id="IPR050812">
    <property type="entry name" value="Preph/Arog_dehydrog"/>
</dbReference>
<dbReference type="Gene3D" id="3.30.70.260">
    <property type="match status" value="1"/>
</dbReference>
<organism evidence="11 12">
    <name type="scientific">Kribbella lupini</name>
    <dbReference type="NCBI Taxonomy" id="291602"/>
    <lineage>
        <taxon>Bacteria</taxon>
        <taxon>Bacillati</taxon>
        <taxon>Actinomycetota</taxon>
        <taxon>Actinomycetes</taxon>
        <taxon>Propionibacteriales</taxon>
        <taxon>Kribbellaceae</taxon>
        <taxon>Kribbella</taxon>
    </lineage>
</organism>
<keyword evidence="5" id="KW-0028">Amino-acid biosynthesis</keyword>
<keyword evidence="5" id="KW-0827">Tyrosine biosynthesis</keyword>
<evidence type="ECO:0000256" key="6">
    <source>
        <dbReference type="ARBA" id="ARBA00023002"/>
    </source>
</evidence>
<dbReference type="PROSITE" id="PS51176">
    <property type="entry name" value="PDH_ADH"/>
    <property type="match status" value="1"/>
</dbReference>
<comment type="catalytic activity">
    <reaction evidence="8">
        <text>prephenate + NAD(+) = 3-(4-hydroxyphenyl)pyruvate + CO2 + NADH</text>
        <dbReference type="Rhea" id="RHEA:13869"/>
        <dbReference type="ChEBI" id="CHEBI:16526"/>
        <dbReference type="ChEBI" id="CHEBI:29934"/>
        <dbReference type="ChEBI" id="CHEBI:36242"/>
        <dbReference type="ChEBI" id="CHEBI:57540"/>
        <dbReference type="ChEBI" id="CHEBI:57945"/>
        <dbReference type="EC" id="1.3.1.12"/>
    </reaction>
</comment>
<dbReference type="EC" id="1.3.1.12" evidence="3"/>
<name>A0ABN2AF40_9ACTN</name>
<dbReference type="InterPro" id="IPR036291">
    <property type="entry name" value="NAD(P)-bd_dom_sf"/>
</dbReference>
<dbReference type="SUPFAM" id="SSF51735">
    <property type="entry name" value="NAD(P)-binding Rossmann-fold domains"/>
    <property type="match status" value="1"/>
</dbReference>
<dbReference type="InterPro" id="IPR003099">
    <property type="entry name" value="Prephen_DH"/>
</dbReference>
<proteinExistence type="inferred from homology"/>
<dbReference type="Proteomes" id="UP001500363">
    <property type="component" value="Unassembled WGS sequence"/>
</dbReference>
<dbReference type="SUPFAM" id="SSF48179">
    <property type="entry name" value="6-phosphogluconate dehydrogenase C-terminal domain-like"/>
    <property type="match status" value="1"/>
</dbReference>
<evidence type="ECO:0000313" key="11">
    <source>
        <dbReference type="EMBL" id="GAA1516972.1"/>
    </source>
</evidence>
<dbReference type="Gene3D" id="1.10.3660.10">
    <property type="entry name" value="6-phosphogluconate dehydrogenase C-terminal like domain"/>
    <property type="match status" value="1"/>
</dbReference>
<keyword evidence="5" id="KW-0057">Aromatic amino acid biosynthesis</keyword>
<dbReference type="RefSeq" id="WP_344171330.1">
    <property type="nucleotide sequence ID" value="NZ_BAAANC010000001.1"/>
</dbReference>
<comment type="similarity">
    <text evidence="2">Belongs to the prephenate/arogenate dehydrogenase family.</text>
</comment>
<comment type="caution">
    <text evidence="11">The sequence shown here is derived from an EMBL/GenBank/DDBJ whole genome shotgun (WGS) entry which is preliminary data.</text>
</comment>
<dbReference type="InterPro" id="IPR046825">
    <property type="entry name" value="PDH_C"/>
</dbReference>
<dbReference type="EMBL" id="BAAANC010000001">
    <property type="protein sequence ID" value="GAA1516972.1"/>
    <property type="molecule type" value="Genomic_DNA"/>
</dbReference>